<dbReference type="PANTHER" id="PTHR22594">
    <property type="entry name" value="ASPARTYL/LYSYL-TRNA SYNTHETASE"/>
    <property type="match status" value="1"/>
</dbReference>
<dbReference type="InterPro" id="IPR045864">
    <property type="entry name" value="aa-tRNA-synth_II/BPL/LPL"/>
</dbReference>
<evidence type="ECO:0000256" key="8">
    <source>
        <dbReference type="HAMAP-Rule" id="MF_00534"/>
    </source>
</evidence>
<dbReference type="PANTHER" id="PTHR22594:SF34">
    <property type="entry name" value="ASPARAGINE--TRNA LIGASE, MITOCHONDRIAL-RELATED"/>
    <property type="match status" value="1"/>
</dbReference>
<keyword evidence="11" id="KW-1185">Reference proteome</keyword>
<evidence type="ECO:0000256" key="2">
    <source>
        <dbReference type="ARBA" id="ARBA00022490"/>
    </source>
</evidence>
<dbReference type="InterPro" id="IPR012340">
    <property type="entry name" value="NA-bd_OB-fold"/>
</dbReference>
<dbReference type="HAMAP" id="MF_00534">
    <property type="entry name" value="Asn_tRNA_synth"/>
    <property type="match status" value="1"/>
</dbReference>
<evidence type="ECO:0000256" key="6">
    <source>
        <dbReference type="ARBA" id="ARBA00022917"/>
    </source>
</evidence>
<protein>
    <recommendedName>
        <fullName evidence="8">Asparagine--tRNA ligase</fullName>
        <ecNumber evidence="8">6.1.1.22</ecNumber>
    </recommendedName>
    <alternativeName>
        <fullName evidence="8">Asparaginyl-tRNA synthetase</fullName>
        <shortName evidence="8">AsnRS</shortName>
    </alternativeName>
</protein>
<feature type="domain" description="Aminoacyl-transfer RNA synthetases class-II family profile" evidence="9">
    <location>
        <begin position="131"/>
        <end position="431"/>
    </location>
</feature>
<evidence type="ECO:0000259" key="9">
    <source>
        <dbReference type="PROSITE" id="PS50862"/>
    </source>
</evidence>
<comment type="similarity">
    <text evidence="1 8">Belongs to the class-II aminoacyl-tRNA synthetase family.</text>
</comment>
<keyword evidence="4 8" id="KW-0547">Nucleotide-binding</keyword>
<dbReference type="OrthoDB" id="9762036at2"/>
<evidence type="ECO:0000256" key="3">
    <source>
        <dbReference type="ARBA" id="ARBA00022598"/>
    </source>
</evidence>
<dbReference type="GO" id="GO:0006421">
    <property type="term" value="P:asparaginyl-tRNA aminoacylation"/>
    <property type="evidence" value="ECO:0007669"/>
    <property type="project" value="UniProtKB-UniRule"/>
</dbReference>
<dbReference type="Pfam" id="PF00152">
    <property type="entry name" value="tRNA-synt_2"/>
    <property type="match status" value="1"/>
</dbReference>
<dbReference type="GO" id="GO:0005524">
    <property type="term" value="F:ATP binding"/>
    <property type="evidence" value="ECO:0007669"/>
    <property type="project" value="UniProtKB-UniRule"/>
</dbReference>
<evidence type="ECO:0000313" key="10">
    <source>
        <dbReference type="EMBL" id="KAB2338292.1"/>
    </source>
</evidence>
<dbReference type="RefSeq" id="WP_151533015.1">
    <property type="nucleotide sequence ID" value="NZ_WBOS01000001.1"/>
</dbReference>
<sequence length="431" mass="49391">MLKTTISEVYKYVDQEVKIGAWVANKRSSGKIAFLQLRDGTGFIQGVVVKSDVPEEVFQAAKAVTQESSVYITGKIQKDERSPFGYEMLVTGIEVIQAAVDYPITPKEHGTEFLMDHRHLWLRSRRQHAIMKIRNEIIRATYEFFNEQGFVKVDPPILTGSSAEGGSELFATKYFDEDAYLSQSGQLHLEAAAMALGKVFSFGPTFRAEKSKTRRHLIEFWMIEPEMAFYDHEDNLKVQEEYVSHIVQSVLKNCELELKTLGRDTSKLEQIKAPFPRITYDEAIKFLHEKGFDDVQWGDDLGAPHETAIAESYDKPVFITHYPTSLKAFYMQPDPNREEVVLCADLIAPEGYGEIIGGSERIHDYELMKQRIEENNLDLDTYKWYLELRKYGSVPHSGFGLGLERTVAWISGVEHVRETIPFPRLINRLYP</sequence>
<keyword evidence="5 8" id="KW-0067">ATP-binding</keyword>
<dbReference type="AlphaFoldDB" id="A0A6L3VAS5"/>
<dbReference type="SUPFAM" id="SSF50249">
    <property type="entry name" value="Nucleic acid-binding proteins"/>
    <property type="match status" value="1"/>
</dbReference>
<dbReference type="NCBIfam" id="TIGR00457">
    <property type="entry name" value="asnS"/>
    <property type="match status" value="1"/>
</dbReference>
<dbReference type="GO" id="GO:0140096">
    <property type="term" value="F:catalytic activity, acting on a protein"/>
    <property type="evidence" value="ECO:0007669"/>
    <property type="project" value="UniProtKB-ARBA"/>
</dbReference>
<evidence type="ECO:0000256" key="7">
    <source>
        <dbReference type="ARBA" id="ARBA00023146"/>
    </source>
</evidence>
<dbReference type="Pfam" id="PF01336">
    <property type="entry name" value="tRNA_anti-codon"/>
    <property type="match status" value="1"/>
</dbReference>
<dbReference type="Gene3D" id="2.40.50.140">
    <property type="entry name" value="Nucleic acid-binding proteins"/>
    <property type="match status" value="1"/>
</dbReference>
<dbReference type="Gene3D" id="3.30.930.10">
    <property type="entry name" value="Bira Bifunctional Protein, Domain 2"/>
    <property type="match status" value="1"/>
</dbReference>
<dbReference type="Proteomes" id="UP000481030">
    <property type="component" value="Unassembled WGS sequence"/>
</dbReference>
<evidence type="ECO:0000256" key="4">
    <source>
        <dbReference type="ARBA" id="ARBA00022741"/>
    </source>
</evidence>
<dbReference type="InterPro" id="IPR002312">
    <property type="entry name" value="Asp/Asn-tRNA-synth_IIb"/>
</dbReference>
<dbReference type="InterPro" id="IPR006195">
    <property type="entry name" value="aa-tRNA-synth_II"/>
</dbReference>
<comment type="caution">
    <text evidence="10">The sequence shown here is derived from an EMBL/GenBank/DDBJ whole genome shotgun (WGS) entry which is preliminary data.</text>
</comment>
<keyword evidence="7 8" id="KW-0030">Aminoacyl-tRNA synthetase</keyword>
<dbReference type="CDD" id="cd04323">
    <property type="entry name" value="AsnRS_cyto_like_N"/>
    <property type="match status" value="1"/>
</dbReference>
<dbReference type="GO" id="GO:0016740">
    <property type="term" value="F:transferase activity"/>
    <property type="evidence" value="ECO:0007669"/>
    <property type="project" value="UniProtKB-ARBA"/>
</dbReference>
<dbReference type="InterPro" id="IPR004522">
    <property type="entry name" value="Asn-tRNA-ligase"/>
</dbReference>
<evidence type="ECO:0000313" key="11">
    <source>
        <dbReference type="Proteomes" id="UP000481030"/>
    </source>
</evidence>
<dbReference type="SUPFAM" id="SSF55681">
    <property type="entry name" value="Class II aaRS and biotin synthetases"/>
    <property type="match status" value="1"/>
</dbReference>
<proteinExistence type="inferred from homology"/>
<dbReference type="NCBIfam" id="NF003483">
    <property type="entry name" value="PRK05159.1"/>
    <property type="match status" value="1"/>
</dbReference>
<dbReference type="InterPro" id="IPR004365">
    <property type="entry name" value="NA-bd_OB_tRNA"/>
</dbReference>
<gene>
    <name evidence="8 10" type="primary">asnS</name>
    <name evidence="10" type="ORF">F7731_01635</name>
</gene>
<keyword evidence="3 8" id="KW-0436">Ligase</keyword>
<name>A0A6L3VAS5_9BACI</name>
<dbReference type="GO" id="GO:0005737">
    <property type="term" value="C:cytoplasm"/>
    <property type="evidence" value="ECO:0007669"/>
    <property type="project" value="UniProtKB-SubCell"/>
</dbReference>
<comment type="catalytic activity">
    <reaction evidence="8">
        <text>tRNA(Asn) + L-asparagine + ATP = L-asparaginyl-tRNA(Asn) + AMP + diphosphate + H(+)</text>
        <dbReference type="Rhea" id="RHEA:11180"/>
        <dbReference type="Rhea" id="RHEA-COMP:9659"/>
        <dbReference type="Rhea" id="RHEA-COMP:9674"/>
        <dbReference type="ChEBI" id="CHEBI:15378"/>
        <dbReference type="ChEBI" id="CHEBI:30616"/>
        <dbReference type="ChEBI" id="CHEBI:33019"/>
        <dbReference type="ChEBI" id="CHEBI:58048"/>
        <dbReference type="ChEBI" id="CHEBI:78442"/>
        <dbReference type="ChEBI" id="CHEBI:78515"/>
        <dbReference type="ChEBI" id="CHEBI:456215"/>
        <dbReference type="EC" id="6.1.1.22"/>
    </reaction>
</comment>
<reference evidence="10 11" key="1">
    <citation type="journal article" date="2016" name="Antonie Van Leeuwenhoek">
        <title>Bacillus depressus sp. nov., isolated from soil of a sunflower field.</title>
        <authorList>
            <person name="Wei X."/>
            <person name="Xin D."/>
            <person name="Xin Y."/>
            <person name="Zhang H."/>
            <person name="Wang T."/>
            <person name="Zhang J."/>
        </authorList>
    </citation>
    <scope>NUCLEOTIDE SEQUENCE [LARGE SCALE GENOMIC DNA]</scope>
    <source>
        <strain evidence="10 11">BZ1</strain>
    </source>
</reference>
<keyword evidence="6 8" id="KW-0648">Protein biosynthesis</keyword>
<dbReference type="GO" id="GO:0004816">
    <property type="term" value="F:asparagine-tRNA ligase activity"/>
    <property type="evidence" value="ECO:0007669"/>
    <property type="project" value="UniProtKB-UniRule"/>
</dbReference>
<accession>A0A6L3VAS5</accession>
<dbReference type="NCBIfam" id="NF003037">
    <property type="entry name" value="PRK03932.1"/>
    <property type="match status" value="1"/>
</dbReference>
<organism evidence="10 11">
    <name type="scientific">Cytobacillus depressus</name>
    <dbReference type="NCBI Taxonomy" id="1602942"/>
    <lineage>
        <taxon>Bacteria</taxon>
        <taxon>Bacillati</taxon>
        <taxon>Bacillota</taxon>
        <taxon>Bacilli</taxon>
        <taxon>Bacillales</taxon>
        <taxon>Bacillaceae</taxon>
        <taxon>Cytobacillus</taxon>
    </lineage>
</organism>
<dbReference type="EMBL" id="WBOS01000001">
    <property type="protein sequence ID" value="KAB2338292.1"/>
    <property type="molecule type" value="Genomic_DNA"/>
</dbReference>
<evidence type="ECO:0000256" key="5">
    <source>
        <dbReference type="ARBA" id="ARBA00022840"/>
    </source>
</evidence>
<keyword evidence="2 8" id="KW-0963">Cytoplasm</keyword>
<evidence type="ECO:0000256" key="1">
    <source>
        <dbReference type="ARBA" id="ARBA00008226"/>
    </source>
</evidence>
<dbReference type="PRINTS" id="PR01042">
    <property type="entry name" value="TRNASYNTHASP"/>
</dbReference>
<dbReference type="InterPro" id="IPR004364">
    <property type="entry name" value="Aa-tRNA-synt_II"/>
</dbReference>
<dbReference type="GO" id="GO:0003676">
    <property type="term" value="F:nucleic acid binding"/>
    <property type="evidence" value="ECO:0007669"/>
    <property type="project" value="InterPro"/>
</dbReference>
<comment type="subcellular location">
    <subcellularLocation>
        <location evidence="8">Cytoplasm</location>
    </subcellularLocation>
</comment>
<comment type="subunit">
    <text evidence="8">Homodimer.</text>
</comment>
<dbReference type="EC" id="6.1.1.22" evidence="8"/>
<dbReference type="PROSITE" id="PS50862">
    <property type="entry name" value="AA_TRNA_LIGASE_II"/>
    <property type="match status" value="1"/>
</dbReference>
<dbReference type="CDD" id="cd00776">
    <property type="entry name" value="AsxRS_core"/>
    <property type="match status" value="1"/>
</dbReference>